<dbReference type="Pfam" id="PF01171">
    <property type="entry name" value="ATP_bind_3"/>
    <property type="match status" value="1"/>
</dbReference>
<evidence type="ECO:0000256" key="2">
    <source>
        <dbReference type="SAM" id="MobiDB-lite"/>
    </source>
</evidence>
<name>A0A6I6D8B4_9GAMM</name>
<dbReference type="PANTHER" id="PTHR43686">
    <property type="entry name" value="SULFURTRANSFERASE-RELATED"/>
    <property type="match status" value="1"/>
</dbReference>
<feature type="compositionally biased region" description="Polar residues" evidence="2">
    <location>
        <begin position="267"/>
        <end position="282"/>
    </location>
</feature>
<evidence type="ECO:0000313" key="4">
    <source>
        <dbReference type="EMBL" id="QGT77642.1"/>
    </source>
</evidence>
<dbReference type="RefSeq" id="WP_156227564.1">
    <property type="nucleotide sequence ID" value="NZ_CP046415.1"/>
</dbReference>
<protein>
    <submittedName>
        <fullName evidence="4">tRNA 2-thiocytidine biosynthesis protein TtcA</fullName>
    </submittedName>
</protein>
<proteinExistence type="predicted"/>
<sequence length="294" mass="32364">MPVTLKNNPIDPATVPASRWATPGRGLQKRVACAMMHYQMLHHGDRVLLGLSGGKDSLSLLHILRHVQRRAPIDFEIAAITVDPMVPGFDPGPLGDYLASLGIRHYRVQEDIVSLADEHMSGDSYCSFCSRLKRGLIYRLAREEGFNVLALAQHLDDLAESFLMSAFHGGKLNTMKAHYLNDAGDVRIIRPLVDVRESALIDFARRFELPVINDNCPACFAMPTQREHFKQLLAGEEGDNGQLFHSLKSAIAPLVADGADRAIAHATTRTSTQDVAQESTEASTRDTPQETAQS</sequence>
<evidence type="ECO:0000256" key="1">
    <source>
        <dbReference type="ARBA" id="ARBA00022694"/>
    </source>
</evidence>
<dbReference type="Proteomes" id="UP000427716">
    <property type="component" value="Chromosome"/>
</dbReference>
<feature type="domain" description="tRNA(Ile)-lysidine/2-thiocytidine synthase N-terminal" evidence="3">
    <location>
        <begin position="136"/>
        <end position="215"/>
    </location>
</feature>
<evidence type="ECO:0000313" key="5">
    <source>
        <dbReference type="Proteomes" id="UP000427716"/>
    </source>
</evidence>
<reference evidence="4 5" key="1">
    <citation type="submission" date="2019-11" db="EMBL/GenBank/DDBJ databases">
        <authorList>
            <person name="Zhang J."/>
            <person name="Sun C."/>
        </authorList>
    </citation>
    <scope>NUCLEOTIDE SEQUENCE [LARGE SCALE GENOMIC DNA]</scope>
    <source>
        <strain evidence="5">sp2</strain>
    </source>
</reference>
<keyword evidence="5" id="KW-1185">Reference proteome</keyword>
<accession>A0A6I6D8B4</accession>
<evidence type="ECO:0000259" key="3">
    <source>
        <dbReference type="Pfam" id="PF01171"/>
    </source>
</evidence>
<dbReference type="SUPFAM" id="SSF52402">
    <property type="entry name" value="Adenine nucleotide alpha hydrolases-like"/>
    <property type="match status" value="1"/>
</dbReference>
<dbReference type="EMBL" id="CP046415">
    <property type="protein sequence ID" value="QGT77642.1"/>
    <property type="molecule type" value="Genomic_DNA"/>
</dbReference>
<feature type="region of interest" description="Disordered" evidence="2">
    <location>
        <begin position="267"/>
        <end position="294"/>
    </location>
</feature>
<dbReference type="PANTHER" id="PTHR43686:SF1">
    <property type="entry name" value="AMINOTRAN_5 DOMAIN-CONTAINING PROTEIN"/>
    <property type="match status" value="1"/>
</dbReference>
<dbReference type="CDD" id="cd24138">
    <property type="entry name" value="TtcA-like"/>
    <property type="match status" value="1"/>
</dbReference>
<dbReference type="Gene3D" id="3.40.50.620">
    <property type="entry name" value="HUPs"/>
    <property type="match status" value="1"/>
</dbReference>
<dbReference type="KEGG" id="ghl:GM160_01355"/>
<organism evidence="4 5">
    <name type="scientific">Guyparkeria halophila</name>
    <dbReference type="NCBI Taxonomy" id="47960"/>
    <lineage>
        <taxon>Bacteria</taxon>
        <taxon>Pseudomonadati</taxon>
        <taxon>Pseudomonadota</taxon>
        <taxon>Gammaproteobacteria</taxon>
        <taxon>Chromatiales</taxon>
        <taxon>Thioalkalibacteraceae</taxon>
        <taxon>Guyparkeria</taxon>
    </lineage>
</organism>
<gene>
    <name evidence="4" type="ORF">GM160_01355</name>
</gene>
<dbReference type="InterPro" id="IPR011063">
    <property type="entry name" value="TilS/TtcA_N"/>
</dbReference>
<dbReference type="AlphaFoldDB" id="A0A6I6D8B4"/>
<dbReference type="GO" id="GO:0008033">
    <property type="term" value="P:tRNA processing"/>
    <property type="evidence" value="ECO:0007669"/>
    <property type="project" value="UniProtKB-KW"/>
</dbReference>
<dbReference type="InterPro" id="IPR014729">
    <property type="entry name" value="Rossmann-like_a/b/a_fold"/>
</dbReference>
<keyword evidence="1" id="KW-0819">tRNA processing</keyword>